<dbReference type="Proteomes" id="UP001317532">
    <property type="component" value="Chromosome"/>
</dbReference>
<evidence type="ECO:0000256" key="1">
    <source>
        <dbReference type="ARBA" id="ARBA00006611"/>
    </source>
</evidence>
<dbReference type="AlphaFoldDB" id="A0AAN2CAE5"/>
<dbReference type="InterPro" id="IPR027417">
    <property type="entry name" value="P-loop_NTPase"/>
</dbReference>
<proteinExistence type="inferred from homology"/>
<comment type="similarity">
    <text evidence="1">Belongs to the GSP E family.</text>
</comment>
<dbReference type="InterPro" id="IPR050921">
    <property type="entry name" value="T4SS_GSP_E_ATPase"/>
</dbReference>
<evidence type="ECO:0000259" key="3">
    <source>
        <dbReference type="SMART" id="SM00382"/>
    </source>
</evidence>
<gene>
    <name evidence="4" type="ORF">WPS_22920</name>
</gene>
<dbReference type="EMBL" id="AP025523">
    <property type="protein sequence ID" value="BDE07016.1"/>
    <property type="molecule type" value="Genomic_DNA"/>
</dbReference>
<dbReference type="SUPFAM" id="SSF52540">
    <property type="entry name" value="P-loop containing nucleoside triphosphate hydrolases"/>
    <property type="match status" value="2"/>
</dbReference>
<dbReference type="PANTHER" id="PTHR30486">
    <property type="entry name" value="TWITCHING MOTILITY PROTEIN PILT"/>
    <property type="match status" value="1"/>
</dbReference>
<name>A0AAN2CAE5_UNVUL</name>
<dbReference type="PANTHER" id="PTHR30486:SF15">
    <property type="entry name" value="TYPE II_IV SECRETION SYSTEM ATPASE"/>
    <property type="match status" value="1"/>
</dbReference>
<reference evidence="4 5" key="1">
    <citation type="journal article" date="2022" name="ISME Commun">
        <title>Vulcanimicrobium alpinus gen. nov. sp. nov., the first cultivated representative of the candidate phylum 'Eremiobacterota', is a metabolically versatile aerobic anoxygenic phototroph.</title>
        <authorList>
            <person name="Yabe S."/>
            <person name="Muto K."/>
            <person name="Abe K."/>
            <person name="Yokota A."/>
            <person name="Staudigel H."/>
            <person name="Tebo B.M."/>
        </authorList>
    </citation>
    <scope>NUCLEOTIDE SEQUENCE [LARGE SCALE GENOMIC DNA]</scope>
    <source>
        <strain evidence="4 5">WC8-2</strain>
    </source>
</reference>
<dbReference type="InterPro" id="IPR001482">
    <property type="entry name" value="T2SS/T4SS_dom"/>
</dbReference>
<dbReference type="CDD" id="cd01130">
    <property type="entry name" value="VirB11-like_ATPase"/>
    <property type="match status" value="1"/>
</dbReference>
<dbReference type="RefSeq" id="WP_317994634.1">
    <property type="nucleotide sequence ID" value="NZ_AP025523.1"/>
</dbReference>
<feature type="domain" description="AAA+ ATPase" evidence="3">
    <location>
        <begin position="471"/>
        <end position="608"/>
    </location>
</feature>
<keyword evidence="5" id="KW-1185">Reference proteome</keyword>
<accession>A0AAN2CAE5</accession>
<evidence type="ECO:0000313" key="5">
    <source>
        <dbReference type="Proteomes" id="UP001317532"/>
    </source>
</evidence>
<feature type="domain" description="AAA+ ATPase" evidence="3">
    <location>
        <begin position="2"/>
        <end position="194"/>
    </location>
</feature>
<protein>
    <recommendedName>
        <fullName evidence="3">AAA+ ATPase domain-containing protein</fullName>
    </recommendedName>
</protein>
<evidence type="ECO:0000256" key="2">
    <source>
        <dbReference type="SAM" id="MobiDB-lite"/>
    </source>
</evidence>
<sequence>MTPRIYMVVGAKGGVGATTIALELIDELPSDGPRVIVDADLGGRRAIAVSFDAVSALDLARVPGTPGTAKTNNGMTVVELARTYEDGFILTSNGVENTVGKLLASSGLIVVDSPQPFAATVRPFIARAAQIVVVTEPTLLGVASARSMFAALERFGIPNERIAFVLNNPRGIAELRRNEIQGALKTTIAAELPSKRERTYERAFKQFAAQLAAAQSGPELTGLRQSTAKPLGDRREARRDYAAAPPVAAFPGSQGKPQAVGDNGAVPAAPSEALERVKAELHGTLMKRIDFLAAARAHTDAQKMAELRQQVNGIADEFLAKKTEEITSAEEASRIRAEVIAEALGLGPLESLLSDGSITEIMVNGHANVYIERRGRVERTAKRFVDDRQVRLVIERIIAPLGRRLDESSPMVDARLPDGSRVNAIIEPLAIDGPTLTIRRFGTKRFGIDDLIAVNAITPPVVDFLRACVEARLNVLVSGGTGSGKTTLLNALSSFIPKSERIVTIEDAAELKLDQPHVVRLESRPANLEGKGAIPIRELVRNSLRMRPDRIVVGECRGGEALDMLQAMNTGHDGSLTTIHANTARDAVARVETMVLMAGFDLPVRAIREQVSSAVDLIVQVARLRDGSRRVTNVSEVVGMEGDVVTMQDLVVYNQRGVDPQGNVIGEFEPTGVQPTCLTRFEEMGIEFDPVIFSGNTPTARRAGATWLR</sequence>
<dbReference type="Gene3D" id="3.40.50.300">
    <property type="entry name" value="P-loop containing nucleotide triphosphate hydrolases"/>
    <property type="match status" value="2"/>
</dbReference>
<dbReference type="InterPro" id="IPR003593">
    <property type="entry name" value="AAA+_ATPase"/>
</dbReference>
<feature type="compositionally biased region" description="Basic and acidic residues" evidence="2">
    <location>
        <begin position="231"/>
        <end position="241"/>
    </location>
</feature>
<feature type="region of interest" description="Disordered" evidence="2">
    <location>
        <begin position="218"/>
        <end position="266"/>
    </location>
</feature>
<dbReference type="GO" id="GO:0016887">
    <property type="term" value="F:ATP hydrolysis activity"/>
    <property type="evidence" value="ECO:0007669"/>
    <property type="project" value="InterPro"/>
</dbReference>
<evidence type="ECO:0000313" key="4">
    <source>
        <dbReference type="EMBL" id="BDE07016.1"/>
    </source>
</evidence>
<dbReference type="SMART" id="SM00382">
    <property type="entry name" value="AAA"/>
    <property type="match status" value="2"/>
</dbReference>
<dbReference type="KEGG" id="vab:WPS_22920"/>
<dbReference type="Gene3D" id="3.30.450.380">
    <property type="match status" value="1"/>
</dbReference>
<dbReference type="Pfam" id="PF00437">
    <property type="entry name" value="T2SSE"/>
    <property type="match status" value="1"/>
</dbReference>
<organism evidence="4 5">
    <name type="scientific">Vulcanimicrobium alpinum</name>
    <dbReference type="NCBI Taxonomy" id="3016050"/>
    <lineage>
        <taxon>Bacteria</taxon>
        <taxon>Bacillati</taxon>
        <taxon>Vulcanimicrobiota</taxon>
        <taxon>Vulcanimicrobiia</taxon>
        <taxon>Vulcanimicrobiales</taxon>
        <taxon>Vulcanimicrobiaceae</taxon>
        <taxon>Vulcanimicrobium</taxon>
    </lineage>
</organism>